<keyword evidence="8" id="KW-0067">ATP-binding</keyword>
<keyword evidence="19" id="KW-1185">Reference proteome</keyword>
<dbReference type="AlphaFoldDB" id="A0A8X7YRD0"/>
<evidence type="ECO:0000313" key="19">
    <source>
        <dbReference type="Proteomes" id="UP000886885"/>
    </source>
</evidence>
<evidence type="ECO:0000256" key="11">
    <source>
        <dbReference type="ARBA" id="ARBA00023180"/>
    </source>
</evidence>
<dbReference type="FunFam" id="3.30.430.20:FF:000002">
    <property type="entry name" value="Cysteine-rich receptor-like protein kinase 10"/>
    <property type="match status" value="1"/>
</dbReference>
<keyword evidence="5" id="KW-0677">Repeat</keyword>
<dbReference type="PANTHER" id="PTHR27002">
    <property type="entry name" value="RECEPTOR-LIKE SERINE/THREONINE-PROTEIN KINASE SD1-8"/>
    <property type="match status" value="1"/>
</dbReference>
<evidence type="ECO:0000256" key="1">
    <source>
        <dbReference type="ARBA" id="ARBA00012513"/>
    </source>
</evidence>
<dbReference type="GO" id="GO:0004674">
    <property type="term" value="F:protein serine/threonine kinase activity"/>
    <property type="evidence" value="ECO:0007669"/>
    <property type="project" value="UniProtKB-KW"/>
</dbReference>
<keyword evidence="2" id="KW-0723">Serine/threonine-protein kinase</keyword>
<dbReference type="PANTHER" id="PTHR27002:SF679">
    <property type="entry name" value="CYSTEINE-RICH RECEPTOR-LIKE PROTEIN KINASE 10 ISOFORM X1"/>
    <property type="match status" value="1"/>
</dbReference>
<feature type="domain" description="Protein kinase" evidence="16">
    <location>
        <begin position="224"/>
        <end position="515"/>
    </location>
</feature>
<evidence type="ECO:0000256" key="14">
    <source>
        <dbReference type="SAM" id="Phobius"/>
    </source>
</evidence>
<evidence type="ECO:0000313" key="18">
    <source>
        <dbReference type="EMBL" id="KAG6755864.1"/>
    </source>
</evidence>
<dbReference type="OrthoDB" id="835046at2759"/>
<evidence type="ECO:0000256" key="5">
    <source>
        <dbReference type="ARBA" id="ARBA00022737"/>
    </source>
</evidence>
<organism evidence="18 19">
    <name type="scientific">Populus tomentosa</name>
    <name type="common">Chinese white poplar</name>
    <dbReference type="NCBI Taxonomy" id="118781"/>
    <lineage>
        <taxon>Eukaryota</taxon>
        <taxon>Viridiplantae</taxon>
        <taxon>Streptophyta</taxon>
        <taxon>Embryophyta</taxon>
        <taxon>Tracheophyta</taxon>
        <taxon>Spermatophyta</taxon>
        <taxon>Magnoliopsida</taxon>
        <taxon>eudicotyledons</taxon>
        <taxon>Gunneridae</taxon>
        <taxon>Pentapetalae</taxon>
        <taxon>rosids</taxon>
        <taxon>fabids</taxon>
        <taxon>Malpighiales</taxon>
        <taxon>Salicaceae</taxon>
        <taxon>Saliceae</taxon>
        <taxon>Populus</taxon>
    </lineage>
</organism>
<dbReference type="InterPro" id="IPR000719">
    <property type="entry name" value="Prot_kinase_dom"/>
</dbReference>
<gene>
    <name evidence="18" type="ORF">POTOM_039272</name>
</gene>
<evidence type="ECO:0000256" key="3">
    <source>
        <dbReference type="ARBA" id="ARBA00022679"/>
    </source>
</evidence>
<evidence type="ECO:0000256" key="4">
    <source>
        <dbReference type="ARBA" id="ARBA00022729"/>
    </source>
</evidence>
<evidence type="ECO:0000256" key="7">
    <source>
        <dbReference type="ARBA" id="ARBA00022777"/>
    </source>
</evidence>
<evidence type="ECO:0000256" key="6">
    <source>
        <dbReference type="ARBA" id="ARBA00022741"/>
    </source>
</evidence>
<evidence type="ECO:0000256" key="9">
    <source>
        <dbReference type="ARBA" id="ARBA00023157"/>
    </source>
</evidence>
<feature type="signal peptide" evidence="15">
    <location>
        <begin position="1"/>
        <end position="26"/>
    </location>
</feature>
<dbReference type="Proteomes" id="UP000886885">
    <property type="component" value="Chromosome 11A"/>
</dbReference>
<feature type="domain" description="Gnk2-homologous" evidence="17">
    <location>
        <begin position="35"/>
        <end position="137"/>
    </location>
</feature>
<dbReference type="InterPro" id="IPR002902">
    <property type="entry name" value="GNK2"/>
</dbReference>
<evidence type="ECO:0000256" key="12">
    <source>
        <dbReference type="ARBA" id="ARBA00047899"/>
    </source>
</evidence>
<evidence type="ECO:0000259" key="17">
    <source>
        <dbReference type="PROSITE" id="PS51473"/>
    </source>
</evidence>
<feature type="chain" id="PRO_5036459839" description="non-specific serine/threonine protein kinase" evidence="15">
    <location>
        <begin position="27"/>
        <end position="551"/>
    </location>
</feature>
<dbReference type="PROSITE" id="PS00108">
    <property type="entry name" value="PROTEIN_KINASE_ST"/>
    <property type="match status" value="1"/>
</dbReference>
<name>A0A8X7YRD0_POPTO</name>
<evidence type="ECO:0000259" key="16">
    <source>
        <dbReference type="PROSITE" id="PS50011"/>
    </source>
</evidence>
<proteinExistence type="predicted"/>
<dbReference type="Pfam" id="PF01657">
    <property type="entry name" value="Stress-antifung"/>
    <property type="match status" value="2"/>
</dbReference>
<dbReference type="SMART" id="SM00220">
    <property type="entry name" value="S_TKc"/>
    <property type="match status" value="1"/>
</dbReference>
<dbReference type="PROSITE" id="PS50011">
    <property type="entry name" value="PROTEIN_KINASE_DOM"/>
    <property type="match status" value="1"/>
</dbReference>
<keyword evidence="14" id="KW-0472">Membrane</keyword>
<dbReference type="GO" id="GO:0005886">
    <property type="term" value="C:plasma membrane"/>
    <property type="evidence" value="ECO:0007669"/>
    <property type="project" value="TreeGrafter"/>
</dbReference>
<evidence type="ECO:0000256" key="10">
    <source>
        <dbReference type="ARBA" id="ARBA00023170"/>
    </source>
</evidence>
<comment type="caution">
    <text evidence="18">The sequence shown here is derived from an EMBL/GenBank/DDBJ whole genome shotgun (WGS) entry which is preliminary data.</text>
</comment>
<dbReference type="EC" id="2.7.11.1" evidence="1"/>
<comment type="catalytic activity">
    <reaction evidence="13">
        <text>L-seryl-[protein] + ATP = O-phospho-L-seryl-[protein] + ADP + H(+)</text>
        <dbReference type="Rhea" id="RHEA:17989"/>
        <dbReference type="Rhea" id="RHEA-COMP:9863"/>
        <dbReference type="Rhea" id="RHEA-COMP:11604"/>
        <dbReference type="ChEBI" id="CHEBI:15378"/>
        <dbReference type="ChEBI" id="CHEBI:29999"/>
        <dbReference type="ChEBI" id="CHEBI:30616"/>
        <dbReference type="ChEBI" id="CHEBI:83421"/>
        <dbReference type="ChEBI" id="CHEBI:456216"/>
        <dbReference type="EC" id="2.7.11.1"/>
    </reaction>
</comment>
<evidence type="ECO:0000256" key="15">
    <source>
        <dbReference type="SAM" id="SignalP"/>
    </source>
</evidence>
<keyword evidence="14" id="KW-1133">Transmembrane helix</keyword>
<accession>A0A8X7YRD0</accession>
<keyword evidence="4 15" id="KW-0732">Signal</keyword>
<sequence>MGHNFLSDANTIQLLLLLYFSIATLSQHSSNFLTHPPYKFCSNTSLYEANSPFQNNLQTLLSYLASNASVSNQYHAYAGNDPDRVYAHYMCFNYITFEKCSACIDAASQDIMQLCPKKRDAAVWEELCQLRFSNQNFIGQLDFSGNIPLANTETIENSVQFLSVVNENFSNLTKKAAFEPTQSMHATGKLALSDIDTLYTLMQCTTDLSSHDCNTCLQVAIQNISNCCYIGRGARLLSRSCYFRYELYAFYESAADSGTQKGETLTILKIVLGTCIPTVVLAFLTASCIIYFRRISRKETDEEKSHLAFLQELRKSSGSTLAEDPTKRAELDWSGRIDIINGIAKGMLYLHEDSRLRIIHRDLKASNVLLDNEMNPKISDFGMARIFSSNEDEANTARIVGTYGYMAPEYAMEGLYSTKSDVFSFGVLLLEIISGRKKAGYHQSKSAPSLLAYAWQLWNEGNKAELIDPMLSDSCNADEFSRYMHIGLLCVQEDASDRPAMSSVVLMLKSQNSFLPQPERPAFVGRFMDNLEATASNFSVNEMTLSDVGPR</sequence>
<comment type="catalytic activity">
    <reaction evidence="12">
        <text>L-threonyl-[protein] + ATP = O-phospho-L-threonyl-[protein] + ADP + H(+)</text>
        <dbReference type="Rhea" id="RHEA:46608"/>
        <dbReference type="Rhea" id="RHEA-COMP:11060"/>
        <dbReference type="Rhea" id="RHEA-COMP:11605"/>
        <dbReference type="ChEBI" id="CHEBI:15378"/>
        <dbReference type="ChEBI" id="CHEBI:30013"/>
        <dbReference type="ChEBI" id="CHEBI:30616"/>
        <dbReference type="ChEBI" id="CHEBI:61977"/>
        <dbReference type="ChEBI" id="CHEBI:456216"/>
        <dbReference type="EC" id="2.7.11.1"/>
    </reaction>
</comment>
<dbReference type="InterPro" id="IPR001245">
    <property type="entry name" value="Ser-Thr/Tyr_kinase_cat_dom"/>
</dbReference>
<keyword evidence="14" id="KW-0812">Transmembrane</keyword>
<evidence type="ECO:0000256" key="13">
    <source>
        <dbReference type="ARBA" id="ARBA00048679"/>
    </source>
</evidence>
<dbReference type="GO" id="GO:0005524">
    <property type="term" value="F:ATP binding"/>
    <property type="evidence" value="ECO:0007669"/>
    <property type="project" value="UniProtKB-KW"/>
</dbReference>
<keyword evidence="9" id="KW-1015">Disulfide bond</keyword>
<keyword evidence="10" id="KW-0675">Receptor</keyword>
<evidence type="ECO:0000256" key="2">
    <source>
        <dbReference type="ARBA" id="ARBA00022527"/>
    </source>
</evidence>
<dbReference type="Pfam" id="PF07714">
    <property type="entry name" value="PK_Tyr_Ser-Thr"/>
    <property type="match status" value="1"/>
</dbReference>
<dbReference type="FunFam" id="1.10.510.10:FF:000060">
    <property type="entry name" value="G-type lectin S-receptor-like serine/threonine-protein kinase"/>
    <property type="match status" value="1"/>
</dbReference>
<reference evidence="18" key="1">
    <citation type="journal article" date="2020" name="bioRxiv">
        <title>Hybrid origin of Populus tomentosa Carr. identified through genome sequencing and phylogenomic analysis.</title>
        <authorList>
            <person name="An X."/>
            <person name="Gao K."/>
            <person name="Chen Z."/>
            <person name="Li J."/>
            <person name="Yang X."/>
            <person name="Yang X."/>
            <person name="Zhou J."/>
            <person name="Guo T."/>
            <person name="Zhao T."/>
            <person name="Huang S."/>
            <person name="Miao D."/>
            <person name="Khan W.U."/>
            <person name="Rao P."/>
            <person name="Ye M."/>
            <person name="Lei B."/>
            <person name="Liao W."/>
            <person name="Wang J."/>
            <person name="Ji L."/>
            <person name="Li Y."/>
            <person name="Guo B."/>
            <person name="Mustafa N.S."/>
            <person name="Li S."/>
            <person name="Yun Q."/>
            <person name="Keller S.R."/>
            <person name="Mao J."/>
            <person name="Zhang R."/>
            <person name="Strauss S.H."/>
        </authorList>
    </citation>
    <scope>NUCLEOTIDE SEQUENCE</scope>
    <source>
        <strain evidence="18">GM15</strain>
        <tissue evidence="18">Leaf</tissue>
    </source>
</reference>
<keyword evidence="3" id="KW-0808">Transferase</keyword>
<feature type="transmembrane region" description="Helical" evidence="14">
    <location>
        <begin position="270"/>
        <end position="292"/>
    </location>
</feature>
<dbReference type="InterPro" id="IPR008271">
    <property type="entry name" value="Ser/Thr_kinase_AS"/>
</dbReference>
<dbReference type="PROSITE" id="PS51473">
    <property type="entry name" value="GNK2"/>
    <property type="match status" value="2"/>
</dbReference>
<evidence type="ECO:0000256" key="8">
    <source>
        <dbReference type="ARBA" id="ARBA00022840"/>
    </source>
</evidence>
<feature type="domain" description="Gnk2-homologous" evidence="17">
    <location>
        <begin position="143"/>
        <end position="250"/>
    </location>
</feature>
<keyword evidence="7" id="KW-0418">Kinase</keyword>
<dbReference type="CDD" id="cd23509">
    <property type="entry name" value="Gnk2-like"/>
    <property type="match status" value="2"/>
</dbReference>
<protein>
    <recommendedName>
        <fullName evidence="1">non-specific serine/threonine protein kinase</fullName>
        <ecNumber evidence="1">2.7.11.1</ecNumber>
    </recommendedName>
</protein>
<dbReference type="EMBL" id="JAAWWB010000021">
    <property type="protein sequence ID" value="KAG6755864.1"/>
    <property type="molecule type" value="Genomic_DNA"/>
</dbReference>
<keyword evidence="6" id="KW-0547">Nucleotide-binding</keyword>
<keyword evidence="11" id="KW-0325">Glycoprotein</keyword>